<feature type="transmembrane region" description="Helical" evidence="1">
    <location>
        <begin position="100"/>
        <end position="117"/>
    </location>
</feature>
<gene>
    <name evidence="2" type="ORF">A3E39_03830</name>
</gene>
<dbReference type="AlphaFoldDB" id="A0A1F7UKN8"/>
<organism evidence="2 3">
    <name type="scientific">Candidatus Uhrbacteria bacterium RIFCSPHIGHO2_12_FULL_60_25</name>
    <dbReference type="NCBI Taxonomy" id="1802399"/>
    <lineage>
        <taxon>Bacteria</taxon>
        <taxon>Candidatus Uhriibacteriota</taxon>
    </lineage>
</organism>
<feature type="transmembrane region" description="Helical" evidence="1">
    <location>
        <begin position="375"/>
        <end position="398"/>
    </location>
</feature>
<evidence type="ECO:0000313" key="2">
    <source>
        <dbReference type="EMBL" id="OGL78268.1"/>
    </source>
</evidence>
<evidence type="ECO:0000313" key="3">
    <source>
        <dbReference type="Proteomes" id="UP000176603"/>
    </source>
</evidence>
<feature type="transmembrane region" description="Helical" evidence="1">
    <location>
        <begin position="129"/>
        <end position="148"/>
    </location>
</feature>
<dbReference type="EMBL" id="MGEH01000035">
    <property type="protein sequence ID" value="OGL78268.1"/>
    <property type="molecule type" value="Genomic_DNA"/>
</dbReference>
<evidence type="ECO:0008006" key="4">
    <source>
        <dbReference type="Google" id="ProtNLM"/>
    </source>
</evidence>
<protein>
    <recommendedName>
        <fullName evidence="4">Glycosyltransferase RgtA/B/C/D-like domain-containing protein</fullName>
    </recommendedName>
</protein>
<proteinExistence type="predicted"/>
<keyword evidence="1" id="KW-0812">Transmembrane</keyword>
<feature type="transmembrane region" description="Helical" evidence="1">
    <location>
        <begin position="7"/>
        <end position="29"/>
    </location>
</feature>
<evidence type="ECO:0000256" key="1">
    <source>
        <dbReference type="SAM" id="Phobius"/>
    </source>
</evidence>
<dbReference type="Proteomes" id="UP000176603">
    <property type="component" value="Unassembled WGS sequence"/>
</dbReference>
<dbReference type="STRING" id="1802399.A3E39_03830"/>
<feature type="transmembrane region" description="Helical" evidence="1">
    <location>
        <begin position="168"/>
        <end position="190"/>
    </location>
</feature>
<accession>A0A1F7UKN8</accession>
<reference evidence="2 3" key="1">
    <citation type="journal article" date="2016" name="Nat. Commun.">
        <title>Thousands of microbial genomes shed light on interconnected biogeochemical processes in an aquifer system.</title>
        <authorList>
            <person name="Anantharaman K."/>
            <person name="Brown C.T."/>
            <person name="Hug L.A."/>
            <person name="Sharon I."/>
            <person name="Castelle C.J."/>
            <person name="Probst A.J."/>
            <person name="Thomas B.C."/>
            <person name="Singh A."/>
            <person name="Wilkins M.J."/>
            <person name="Karaoz U."/>
            <person name="Brodie E.L."/>
            <person name="Williams K.H."/>
            <person name="Hubbard S.S."/>
            <person name="Banfield J.F."/>
        </authorList>
    </citation>
    <scope>NUCLEOTIDE SEQUENCE [LARGE SCALE GENOMIC DNA]</scope>
</reference>
<keyword evidence="1" id="KW-0472">Membrane</keyword>
<feature type="transmembrane region" description="Helical" evidence="1">
    <location>
        <begin position="210"/>
        <end position="235"/>
    </location>
</feature>
<feature type="transmembrane region" description="Helical" evidence="1">
    <location>
        <begin position="319"/>
        <end position="337"/>
    </location>
</feature>
<name>A0A1F7UKN8_9BACT</name>
<feature type="transmembrane region" description="Helical" evidence="1">
    <location>
        <begin position="247"/>
        <end position="268"/>
    </location>
</feature>
<feature type="transmembrane region" description="Helical" evidence="1">
    <location>
        <begin position="349"/>
        <end position="369"/>
    </location>
</feature>
<sequence length="524" mass="58970">MKRLKRYWFPLTLALGLIASELLFAWLLAYGQPTGTRWLGDTLQNSSDVAVYLSYIRQGTWLLRNPFAVEPHVLRFDLVWSALSAVHGWTKLSPLLLHEIARWAATVALAVSVHAAARSVARDEREARLASLLAIGGIGLGWLYSATLGATNSWTWRTDGAPDIVSEFAVVPTLFGGAHMILSIALLIYVMRGLWEVIEQPHRRIWTVMLAIAALTSFHPYFIPLIAAVLFVAWAKRVRDPAHHSGIIARPLLLAASFLPSLAYYLWLLSDPVFRVHYLQTNVLPLASLDRWVFVLLPAAIAFAWIAMQHDRRRMFLKQTRWCQAWLVAATILALFLPVPWSRKLTEGLMIPLVYLTVPAWSAIAASLPKLARSLFIGGVAGASALHLFASQAAWLVAPENARWFNQPDAVFQAWSFLESRSNAVVVSDDMWTNMWTPAWTGKIVWIGHSHETPDYAHKLAVWRELFATHDRETVRFTLQTVPTTHLLLTSKESGERMLSLLPPGEWTVAFQAEEVMVLERIQN</sequence>
<feature type="transmembrane region" description="Helical" evidence="1">
    <location>
        <begin position="289"/>
        <end position="307"/>
    </location>
</feature>
<comment type="caution">
    <text evidence="2">The sequence shown here is derived from an EMBL/GenBank/DDBJ whole genome shotgun (WGS) entry which is preliminary data.</text>
</comment>
<keyword evidence="1" id="KW-1133">Transmembrane helix</keyword>